<reference evidence="2 3" key="1">
    <citation type="submission" date="2020-08" db="EMBL/GenBank/DDBJ databases">
        <title>Genomic Encyclopedia of Type Strains, Phase IV (KMG-IV): sequencing the most valuable type-strain genomes for metagenomic binning, comparative biology and taxonomic classification.</title>
        <authorList>
            <person name="Goeker M."/>
        </authorList>
    </citation>
    <scope>NUCLEOTIDE SEQUENCE [LARGE SCALE GENOMIC DNA]</scope>
    <source>
        <strain evidence="2 3">DSM 100211</strain>
    </source>
</reference>
<evidence type="ECO:0000313" key="2">
    <source>
        <dbReference type="EMBL" id="MBB3979144.1"/>
    </source>
</evidence>
<evidence type="ECO:0000313" key="3">
    <source>
        <dbReference type="Proteomes" id="UP000574761"/>
    </source>
</evidence>
<name>A0A7W6GMN9_9HYPH</name>
<gene>
    <name evidence="2" type="ORF">GGQ64_004380</name>
</gene>
<dbReference type="EMBL" id="JACIEE010000009">
    <property type="protein sequence ID" value="MBB3979144.1"/>
    <property type="molecule type" value="Genomic_DNA"/>
</dbReference>
<organism evidence="2 3">
    <name type="scientific">Mycoplana azooxidifex</name>
    <dbReference type="NCBI Taxonomy" id="1636188"/>
    <lineage>
        <taxon>Bacteria</taxon>
        <taxon>Pseudomonadati</taxon>
        <taxon>Pseudomonadota</taxon>
        <taxon>Alphaproteobacteria</taxon>
        <taxon>Hyphomicrobiales</taxon>
        <taxon>Rhizobiaceae</taxon>
        <taxon>Mycoplana</taxon>
    </lineage>
</organism>
<sequence>MSNENSDTPHPVGESAALSRRLFLGATGALASVPILEVGSTLAQEAGASAAASAGLGLRRLGSLEVSSIGIGVQNMSHTYQTTIEPSGAQGAERGGRRHRDSRRKASRSGACLLWRGSAAAKLITRVAQYQEGKDNAEAQAWKYRT</sequence>
<comment type="caution">
    <text evidence="2">The sequence shown here is derived from an EMBL/GenBank/DDBJ whole genome shotgun (WGS) entry which is preliminary data.</text>
</comment>
<dbReference type="RefSeq" id="WP_183807386.1">
    <property type="nucleotide sequence ID" value="NZ_JACIEE010000009.1"/>
</dbReference>
<accession>A0A7W6GMN9</accession>
<feature type="region of interest" description="Disordered" evidence="1">
    <location>
        <begin position="84"/>
        <end position="106"/>
    </location>
</feature>
<feature type="compositionally biased region" description="Basic residues" evidence="1">
    <location>
        <begin position="96"/>
        <end position="106"/>
    </location>
</feature>
<evidence type="ECO:0000256" key="1">
    <source>
        <dbReference type="SAM" id="MobiDB-lite"/>
    </source>
</evidence>
<dbReference type="InterPro" id="IPR006311">
    <property type="entry name" value="TAT_signal"/>
</dbReference>
<proteinExistence type="predicted"/>
<keyword evidence="3" id="KW-1185">Reference proteome</keyword>
<dbReference type="AlphaFoldDB" id="A0A7W6GMN9"/>
<dbReference type="Proteomes" id="UP000574761">
    <property type="component" value="Unassembled WGS sequence"/>
</dbReference>
<protein>
    <submittedName>
        <fullName evidence="2">Uncharacterized protein</fullName>
    </submittedName>
</protein>
<dbReference type="PROSITE" id="PS51318">
    <property type="entry name" value="TAT"/>
    <property type="match status" value="1"/>
</dbReference>